<sequence>MRRHVTPSAALRTVDPISYVPVSSPARSPRPSRLSNRTRSRADTPYASRSAQSVVTSSRRRGDISAVSRPNGMPRGRQRRTQPLAQDRCASRRGVLRGHRALPSSRAGIHVASEGQWRAGWGDVGPVGSSPPPPPTSPPRRPPASRQLSQRHRRRRCPTGAIRELRLPALRGGACGHSGEVRCAAPARPPPVRPQHRVQCPAEGGHVPVVDAAVIQLTGELAEQPRPVPAGRLEGYTNLDPPLDHLHCRPTGVRGAALLPGSMPAGGRAPLRDGAAAARGDRSAAPSADRRGGASFRPVRRWGAPVRTGAFHRGVLALLAVLLLARPPSSPVLGGAAGSHGLKSAGSSPVTRHHESSTRKTCDAL</sequence>
<gene>
    <name evidence="2" type="ORF">BKA19_0160</name>
</gene>
<feature type="region of interest" description="Disordered" evidence="1">
    <location>
        <begin position="19"/>
        <end position="161"/>
    </location>
</feature>
<feature type="compositionally biased region" description="Pro residues" evidence="1">
    <location>
        <begin position="129"/>
        <end position="142"/>
    </location>
</feature>
<feature type="region of interest" description="Disordered" evidence="1">
    <location>
        <begin position="333"/>
        <end position="365"/>
    </location>
</feature>
<feature type="region of interest" description="Disordered" evidence="1">
    <location>
        <begin position="263"/>
        <end position="296"/>
    </location>
</feature>
<keyword evidence="3" id="KW-1185">Reference proteome</keyword>
<accession>A0A4Q7Y195</accession>
<proteinExistence type="predicted"/>
<evidence type="ECO:0000256" key="1">
    <source>
        <dbReference type="SAM" id="MobiDB-lite"/>
    </source>
</evidence>
<evidence type="ECO:0000313" key="3">
    <source>
        <dbReference type="Proteomes" id="UP000292507"/>
    </source>
</evidence>
<protein>
    <submittedName>
        <fullName evidence="2">Uncharacterized protein</fullName>
    </submittedName>
</protein>
<feature type="compositionally biased region" description="Polar residues" evidence="1">
    <location>
        <begin position="47"/>
        <end position="57"/>
    </location>
</feature>
<feature type="compositionally biased region" description="Low complexity" evidence="1">
    <location>
        <begin position="21"/>
        <end position="37"/>
    </location>
</feature>
<feature type="compositionally biased region" description="Basic and acidic residues" evidence="1">
    <location>
        <begin position="352"/>
        <end position="365"/>
    </location>
</feature>
<name>A0A4Q7Y195_9ACTN</name>
<evidence type="ECO:0000313" key="2">
    <source>
        <dbReference type="EMBL" id="RZU30542.1"/>
    </source>
</evidence>
<feature type="compositionally biased region" description="Low complexity" evidence="1">
    <location>
        <begin position="265"/>
        <end position="287"/>
    </location>
</feature>
<comment type="caution">
    <text evidence="2">The sequence shown here is derived from an EMBL/GenBank/DDBJ whole genome shotgun (WGS) entry which is preliminary data.</text>
</comment>
<dbReference type="EMBL" id="SHKV01000001">
    <property type="protein sequence ID" value="RZU30542.1"/>
    <property type="molecule type" value="Genomic_DNA"/>
</dbReference>
<organism evidence="2 3">
    <name type="scientific">Blastococcus saxobsidens</name>
    <dbReference type="NCBI Taxonomy" id="138336"/>
    <lineage>
        <taxon>Bacteria</taxon>
        <taxon>Bacillati</taxon>
        <taxon>Actinomycetota</taxon>
        <taxon>Actinomycetes</taxon>
        <taxon>Geodermatophilales</taxon>
        <taxon>Geodermatophilaceae</taxon>
        <taxon>Blastococcus</taxon>
    </lineage>
</organism>
<reference evidence="2 3" key="1">
    <citation type="submission" date="2019-02" db="EMBL/GenBank/DDBJ databases">
        <title>Sequencing the genomes of 1000 actinobacteria strains.</title>
        <authorList>
            <person name="Klenk H.-P."/>
        </authorList>
    </citation>
    <scope>NUCLEOTIDE SEQUENCE [LARGE SCALE GENOMIC DNA]</scope>
    <source>
        <strain evidence="2 3">DSM 44509</strain>
    </source>
</reference>
<dbReference type="Proteomes" id="UP000292507">
    <property type="component" value="Unassembled WGS sequence"/>
</dbReference>
<dbReference type="AlphaFoldDB" id="A0A4Q7Y195"/>